<feature type="non-terminal residue" evidence="2">
    <location>
        <position position="1"/>
    </location>
</feature>
<organism evidence="2 3">
    <name type="scientific">Pseudoneurospora amorphoporcata</name>
    <dbReference type="NCBI Taxonomy" id="241081"/>
    <lineage>
        <taxon>Eukaryota</taxon>
        <taxon>Fungi</taxon>
        <taxon>Dikarya</taxon>
        <taxon>Ascomycota</taxon>
        <taxon>Pezizomycotina</taxon>
        <taxon>Sordariomycetes</taxon>
        <taxon>Sordariomycetidae</taxon>
        <taxon>Sordariales</taxon>
        <taxon>Sordariaceae</taxon>
        <taxon>Pseudoneurospora</taxon>
    </lineage>
</organism>
<dbReference type="AlphaFoldDB" id="A0AAN6NWF0"/>
<keyword evidence="3" id="KW-1185">Reference proteome</keyword>
<gene>
    <name evidence="2" type="ORF">QBC32DRAFT_212919</name>
</gene>
<reference evidence="2" key="1">
    <citation type="journal article" date="2023" name="Mol. Phylogenet. Evol.">
        <title>Genome-scale phylogeny and comparative genomics of the fungal order Sordariales.</title>
        <authorList>
            <person name="Hensen N."/>
            <person name="Bonometti L."/>
            <person name="Westerberg I."/>
            <person name="Brannstrom I.O."/>
            <person name="Guillou S."/>
            <person name="Cros-Aarteil S."/>
            <person name="Calhoun S."/>
            <person name="Haridas S."/>
            <person name="Kuo A."/>
            <person name="Mondo S."/>
            <person name="Pangilinan J."/>
            <person name="Riley R."/>
            <person name="LaButti K."/>
            <person name="Andreopoulos B."/>
            <person name="Lipzen A."/>
            <person name="Chen C."/>
            <person name="Yan M."/>
            <person name="Daum C."/>
            <person name="Ng V."/>
            <person name="Clum A."/>
            <person name="Steindorff A."/>
            <person name="Ohm R.A."/>
            <person name="Martin F."/>
            <person name="Silar P."/>
            <person name="Natvig D.O."/>
            <person name="Lalanne C."/>
            <person name="Gautier V."/>
            <person name="Ament-Velasquez S.L."/>
            <person name="Kruys A."/>
            <person name="Hutchinson M.I."/>
            <person name="Powell A.J."/>
            <person name="Barry K."/>
            <person name="Miller A.N."/>
            <person name="Grigoriev I.V."/>
            <person name="Debuchy R."/>
            <person name="Gladieux P."/>
            <person name="Hiltunen Thoren M."/>
            <person name="Johannesson H."/>
        </authorList>
    </citation>
    <scope>NUCLEOTIDE SEQUENCE</scope>
    <source>
        <strain evidence="2">CBS 626.80</strain>
    </source>
</reference>
<feature type="region of interest" description="Disordered" evidence="1">
    <location>
        <begin position="58"/>
        <end position="77"/>
    </location>
</feature>
<evidence type="ECO:0000313" key="3">
    <source>
        <dbReference type="Proteomes" id="UP001303222"/>
    </source>
</evidence>
<dbReference type="EMBL" id="MU859127">
    <property type="protein sequence ID" value="KAK3952289.1"/>
    <property type="molecule type" value="Genomic_DNA"/>
</dbReference>
<accession>A0AAN6NWF0</accession>
<evidence type="ECO:0000256" key="1">
    <source>
        <dbReference type="SAM" id="MobiDB-lite"/>
    </source>
</evidence>
<comment type="caution">
    <text evidence="2">The sequence shown here is derived from an EMBL/GenBank/DDBJ whole genome shotgun (WGS) entry which is preliminary data.</text>
</comment>
<evidence type="ECO:0000313" key="2">
    <source>
        <dbReference type="EMBL" id="KAK3952289.1"/>
    </source>
</evidence>
<name>A0AAN6NWF0_9PEZI</name>
<sequence length="77" mass="8328">ILWRITNLSAQEAVLMAYLQLQGPGPSLECNLTLSPCLLHVKLTADISTGATTQRCSKAKPVDSIPSHQPVTRRDGD</sequence>
<protein>
    <submittedName>
        <fullName evidence="2">Uncharacterized protein</fullName>
    </submittedName>
</protein>
<dbReference type="Proteomes" id="UP001303222">
    <property type="component" value="Unassembled WGS sequence"/>
</dbReference>
<reference evidence="2" key="2">
    <citation type="submission" date="2023-06" db="EMBL/GenBank/DDBJ databases">
        <authorList>
            <consortium name="Lawrence Berkeley National Laboratory"/>
            <person name="Mondo S.J."/>
            <person name="Hensen N."/>
            <person name="Bonometti L."/>
            <person name="Westerberg I."/>
            <person name="Brannstrom I.O."/>
            <person name="Guillou S."/>
            <person name="Cros-Aarteil S."/>
            <person name="Calhoun S."/>
            <person name="Haridas S."/>
            <person name="Kuo A."/>
            <person name="Pangilinan J."/>
            <person name="Riley R."/>
            <person name="Labutti K."/>
            <person name="Andreopoulos B."/>
            <person name="Lipzen A."/>
            <person name="Chen C."/>
            <person name="Yanf M."/>
            <person name="Daum C."/>
            <person name="Ng V."/>
            <person name="Clum A."/>
            <person name="Steindorff A."/>
            <person name="Ohm R."/>
            <person name="Martin F."/>
            <person name="Silar P."/>
            <person name="Natvig D."/>
            <person name="Lalanne C."/>
            <person name="Gautier V."/>
            <person name="Ament-Velasquez S.L."/>
            <person name="Kruys A."/>
            <person name="Hutchinson M.I."/>
            <person name="Powell A.J."/>
            <person name="Barry K."/>
            <person name="Miller A.N."/>
            <person name="Grigoriev I.V."/>
            <person name="Debuchy R."/>
            <person name="Gladieux P."/>
            <person name="Thoren M.H."/>
            <person name="Johannesson H."/>
        </authorList>
    </citation>
    <scope>NUCLEOTIDE SEQUENCE</scope>
    <source>
        <strain evidence="2">CBS 626.80</strain>
    </source>
</reference>
<proteinExistence type="predicted"/>